<dbReference type="Proteomes" id="UP000192441">
    <property type="component" value="Unassembled WGS sequence"/>
</dbReference>
<dbReference type="EMBL" id="MVHM01000014">
    <property type="protein sequence ID" value="ORA34708.1"/>
    <property type="molecule type" value="Genomic_DNA"/>
</dbReference>
<gene>
    <name evidence="3" type="ORF">BST20_19165</name>
    <name evidence="2" type="ORF">MBRA_28140</name>
</gene>
<protein>
    <submittedName>
        <fullName evidence="3">Uncharacterized protein</fullName>
    </submittedName>
</protein>
<reference evidence="3 4" key="1">
    <citation type="submission" date="2016-12" db="EMBL/GenBank/DDBJ databases">
        <title>The new phylogeny of genus Mycobacterium.</title>
        <authorList>
            <person name="Tortoli E."/>
            <person name="Trovato A."/>
            <person name="Cirillo D.M."/>
        </authorList>
    </citation>
    <scope>NUCLEOTIDE SEQUENCE [LARGE SCALE GENOMIC DNA]</scope>
    <source>
        <strain evidence="3 4">DSM 44624</strain>
    </source>
</reference>
<evidence type="ECO:0000313" key="2">
    <source>
        <dbReference type="EMBL" id="BBZ12619.1"/>
    </source>
</evidence>
<dbReference type="RefSeq" id="WP_083132982.1">
    <property type="nucleotide sequence ID" value="NZ_AP022606.1"/>
</dbReference>
<evidence type="ECO:0000313" key="3">
    <source>
        <dbReference type="EMBL" id="ORA34708.1"/>
    </source>
</evidence>
<name>A0A7I7W4X8_9MYCO</name>
<sequence length="138" mass="14697">MTQEPLAVDTERLTAAAKQLLGAANEIPTPPTPQGVTGSDPLSQAIAAQASKVEAPVSEGLPGVQKEAARTAENVGKAAKAYEDTDKRLADDIKKRTFPKADDTVRATGFGTKPERPTLPDERHRRCHADKQLPGSKM</sequence>
<reference evidence="2 5" key="2">
    <citation type="journal article" date="2019" name="Emerg. Microbes Infect.">
        <title>Comprehensive subspecies identification of 175 nontuberculous mycobacteria species based on 7547 genomic profiles.</title>
        <authorList>
            <person name="Matsumoto Y."/>
            <person name="Kinjo T."/>
            <person name="Motooka D."/>
            <person name="Nabeya D."/>
            <person name="Jung N."/>
            <person name="Uechi K."/>
            <person name="Horii T."/>
            <person name="Iida T."/>
            <person name="Fujita J."/>
            <person name="Nakamura S."/>
        </authorList>
    </citation>
    <scope>NUCLEOTIDE SEQUENCE [LARGE SCALE GENOMIC DNA]</scope>
    <source>
        <strain evidence="2 5">JCM 12687</strain>
    </source>
</reference>
<dbReference type="Proteomes" id="UP000467379">
    <property type="component" value="Chromosome"/>
</dbReference>
<proteinExistence type="predicted"/>
<evidence type="ECO:0000313" key="4">
    <source>
        <dbReference type="Proteomes" id="UP000192441"/>
    </source>
</evidence>
<dbReference type="AlphaFoldDB" id="A0A7I7W4X8"/>
<reference evidence="2" key="3">
    <citation type="submission" date="2020-02" db="EMBL/GenBank/DDBJ databases">
        <authorList>
            <person name="Matsumoto Y."/>
            <person name="Kinjo T."/>
            <person name="Motooka D."/>
            <person name="Nabeya D."/>
            <person name="Jung N."/>
            <person name="Uechi K."/>
            <person name="Horii T."/>
            <person name="Iida T."/>
            <person name="Fujita J."/>
            <person name="Nakamura S."/>
        </authorList>
    </citation>
    <scope>NUCLEOTIDE SEQUENCE</scope>
    <source>
        <strain evidence="2">JCM 12687</strain>
    </source>
</reference>
<keyword evidence="5" id="KW-1185">Reference proteome</keyword>
<feature type="compositionally biased region" description="Basic and acidic residues" evidence="1">
    <location>
        <begin position="113"/>
        <end position="124"/>
    </location>
</feature>
<organism evidence="3 4">
    <name type="scientific">Mycobacterium branderi</name>
    <dbReference type="NCBI Taxonomy" id="43348"/>
    <lineage>
        <taxon>Bacteria</taxon>
        <taxon>Bacillati</taxon>
        <taxon>Actinomycetota</taxon>
        <taxon>Actinomycetes</taxon>
        <taxon>Mycobacteriales</taxon>
        <taxon>Mycobacteriaceae</taxon>
        <taxon>Mycobacterium</taxon>
    </lineage>
</organism>
<feature type="region of interest" description="Disordered" evidence="1">
    <location>
        <begin position="20"/>
        <end position="138"/>
    </location>
</feature>
<evidence type="ECO:0000256" key="1">
    <source>
        <dbReference type="SAM" id="MobiDB-lite"/>
    </source>
</evidence>
<evidence type="ECO:0000313" key="5">
    <source>
        <dbReference type="Proteomes" id="UP000467379"/>
    </source>
</evidence>
<dbReference type="EMBL" id="AP022606">
    <property type="protein sequence ID" value="BBZ12619.1"/>
    <property type="molecule type" value="Genomic_DNA"/>
</dbReference>
<dbReference type="OrthoDB" id="4753690at2"/>
<accession>A0A7I7W4X8</accession>
<feature type="compositionally biased region" description="Basic and acidic residues" evidence="1">
    <location>
        <begin position="80"/>
        <end position="105"/>
    </location>
</feature>